<dbReference type="CDD" id="cd19941">
    <property type="entry name" value="TIL"/>
    <property type="match status" value="4"/>
</dbReference>
<dbReference type="InterPro" id="IPR009017">
    <property type="entry name" value="GFP"/>
</dbReference>
<gene>
    <name evidence="5" type="ORF">FSP39_004471</name>
</gene>
<keyword evidence="6" id="KW-1185">Reference proteome</keyword>
<dbReference type="SUPFAM" id="SSF57567">
    <property type="entry name" value="Serine protease inhibitors"/>
    <property type="match status" value="4"/>
</dbReference>
<dbReference type="PANTHER" id="PTHR11339">
    <property type="entry name" value="EXTRACELLULAR MATRIX GLYCOPROTEIN RELATED"/>
    <property type="match status" value="1"/>
</dbReference>
<dbReference type="InterPro" id="IPR000742">
    <property type="entry name" value="EGF"/>
</dbReference>
<dbReference type="Proteomes" id="UP001186944">
    <property type="component" value="Unassembled WGS sequence"/>
</dbReference>
<keyword evidence="3" id="KW-0325">Glycoprotein</keyword>
<protein>
    <recommendedName>
        <fullName evidence="4">VWFD domain-containing protein</fullName>
    </recommendedName>
</protein>
<dbReference type="InterPro" id="IPR014853">
    <property type="entry name" value="VWF/SSPO/ZAN-like_Cys-rich_dom"/>
</dbReference>
<keyword evidence="1" id="KW-0245">EGF-like domain</keyword>
<dbReference type="Pfam" id="PF12947">
    <property type="entry name" value="EGF_3"/>
    <property type="match status" value="2"/>
</dbReference>
<dbReference type="PANTHER" id="PTHR11339:SF374">
    <property type="entry name" value="ZONADHESIN"/>
    <property type="match status" value="1"/>
</dbReference>
<dbReference type="Pfam" id="PF00094">
    <property type="entry name" value="VWD"/>
    <property type="match status" value="3"/>
</dbReference>
<evidence type="ECO:0000259" key="4">
    <source>
        <dbReference type="PROSITE" id="PS51233"/>
    </source>
</evidence>
<dbReference type="PROSITE" id="PS01186">
    <property type="entry name" value="EGF_2"/>
    <property type="match status" value="2"/>
</dbReference>
<dbReference type="InterPro" id="IPR002919">
    <property type="entry name" value="TIL_dom"/>
</dbReference>
<dbReference type="InterPro" id="IPR050780">
    <property type="entry name" value="Mucin_vWF_Thrombospondin_sf"/>
</dbReference>
<dbReference type="EMBL" id="VSWD01000009">
    <property type="protein sequence ID" value="KAK3092565.1"/>
    <property type="molecule type" value="Genomic_DNA"/>
</dbReference>
<dbReference type="SMART" id="SM00216">
    <property type="entry name" value="VWD"/>
    <property type="match status" value="3"/>
</dbReference>
<proteinExistence type="predicted"/>
<feature type="domain" description="VWFD" evidence="4">
    <location>
        <begin position="602"/>
        <end position="787"/>
    </location>
</feature>
<evidence type="ECO:0000313" key="6">
    <source>
        <dbReference type="Proteomes" id="UP001186944"/>
    </source>
</evidence>
<dbReference type="PROSITE" id="PS51233">
    <property type="entry name" value="VWFD"/>
    <property type="match status" value="3"/>
</dbReference>
<comment type="caution">
    <text evidence="5">The sequence shown here is derived from an EMBL/GenBank/DDBJ whole genome shotgun (WGS) entry which is preliminary data.</text>
</comment>
<name>A0AA88YAA9_PINIB</name>
<dbReference type="Pfam" id="PF08742">
    <property type="entry name" value="C8"/>
    <property type="match status" value="3"/>
</dbReference>
<feature type="domain" description="VWFD" evidence="4">
    <location>
        <begin position="966"/>
        <end position="1160"/>
    </location>
</feature>
<evidence type="ECO:0000256" key="1">
    <source>
        <dbReference type="ARBA" id="ARBA00022536"/>
    </source>
</evidence>
<dbReference type="Gene3D" id="2.40.155.10">
    <property type="entry name" value="Green fluorescent protein"/>
    <property type="match status" value="1"/>
</dbReference>
<dbReference type="InterPro" id="IPR024731">
    <property type="entry name" value="NELL2-like_EGF"/>
</dbReference>
<evidence type="ECO:0000313" key="5">
    <source>
        <dbReference type="EMBL" id="KAK3092565.1"/>
    </source>
</evidence>
<feature type="domain" description="VWFD" evidence="4">
    <location>
        <begin position="150"/>
        <end position="330"/>
    </location>
</feature>
<evidence type="ECO:0000256" key="2">
    <source>
        <dbReference type="ARBA" id="ARBA00023157"/>
    </source>
</evidence>
<dbReference type="SMART" id="SM00181">
    <property type="entry name" value="EGF"/>
    <property type="match status" value="6"/>
</dbReference>
<evidence type="ECO:0000256" key="3">
    <source>
        <dbReference type="ARBA" id="ARBA00023180"/>
    </source>
</evidence>
<dbReference type="GO" id="GO:0031012">
    <property type="term" value="C:extracellular matrix"/>
    <property type="evidence" value="ECO:0007669"/>
    <property type="project" value="TreeGrafter"/>
</dbReference>
<accession>A0AA88YAA9</accession>
<reference evidence="5" key="1">
    <citation type="submission" date="2019-08" db="EMBL/GenBank/DDBJ databases">
        <title>The improved chromosome-level genome for the pearl oyster Pinctada fucata martensii using PacBio sequencing and Hi-C.</title>
        <authorList>
            <person name="Zheng Z."/>
        </authorList>
    </citation>
    <scope>NUCLEOTIDE SEQUENCE</scope>
    <source>
        <strain evidence="5">ZZ-2019</strain>
        <tissue evidence="5">Adductor muscle</tissue>
    </source>
</reference>
<dbReference type="Gene3D" id="2.10.25.10">
    <property type="entry name" value="Laminin"/>
    <property type="match status" value="6"/>
</dbReference>
<sequence length="1491" mass="166665">MINSCDFNSKAMTCEDPNMEYLSSGLACPATCLEPKPTSCDLEPTEGCFCKKGFVMSDGKCVRETECGCIDNNGEYFPIGAKKDSGDCSSSYMCKQVKKGQKPRLVRIPSKRKCAKFASCRLNEEGERACVCKKGYVGDGYTQCKKEKSCLCMASGDPHYKTYDGNIIHFMGSCRYTLTKSTKNGDACAFNVEVKNEHRGQNTRVSYTRYVDVQIYGLSVRLLPKGKVLVNGKRKYLPIMENKGVFKVFKSGRYVQVWTGCGIKVNFDGRHSVSVVVPSKYENNMIGLCGNCNGNKIDDMSTKDGTDVSKMKNRYSLVGESFMVNDKNSPERCITVEAPPTSCSKKLEKSIPTLDFCGAILDKKGVFRECVKAFPELAQEFYDSCKFDVCSLEEDPTMFATAKCTSLEAFAEECAENGIALQWRSSKMCPMKCDDPNMEFLYNGPGCSPSCANPNPNQNCPLEPREGCFCKKGYVLSDGECVKETDCGCTNSHKDYFPIGTKFTTEDCRRTLECQRQKGKAPKFVEIAKQKKCNKKASCDYDENGEKKCLCKKGYFGDGIKSCKPLCRGKYKCHEKAFCRRGKCKCAQGYFGDGIKSCDRLCTCSASGDPHYRTYDGQMIHFMGNCKYTMTKSLVTNDKCSFNVEVKNEHRGSNRRVTYTRMVDLHIYNRTIRLAKDGKIYVDGERKVLPVYENDGEISIFPSGRFVQVVTACNVVLRYDGKSVVRVGVPYRYRGMMTGLCGNCNRKKDDYRTKEGKDVRRSKKKYSLIGRSYQVPDDSDKPQKSCNTEEDEVKCTRQMNKVASQIDHCGFMDFARRDKSPFKICLAIKRNFAIQMYESCKYDVCSYYNNEEERRNVVCRAFENLDAECVELGLSFNWRTDQFCPLKCGANQVYKSYMNGCPATCANPKAEENCPVKSTEGCACLPGFLLSGTECVKKEECGCRLKNGDYLPVNATKESSDCATTWVCTLTENGPQLLKARSGQRCHRNAECSRIDGVQQCVCKDGFFGDGIKQCNVEVKNRRQNKNAKVSFTRIVDVKVPGTHVRLHQKRRLTVNNQNAFTPYTSEESKLHVANRGRFIVVTTACGLVVTFDGKHSISVTIPKSLGRSVHGICGNCDGRKNDMRTKNGKDVSKSKNKYSIIGDSYKVFDDLSKNSKKCKTKHVDFTCSTFWLRKIATNSYCGMIKDKNGPFAECIDADNNLSDQFFKSCQDDVCSFDSKDDVAREMACMALESFAETCLARGYGKVIWRSKDFCPLTCRKNEQYNPAIVDCPATCQHPEGPEICNVAPQEGCECKEGFVLSGNQCVREEDCGCWFKDEYYPINATGPLTNCDLIQTCVKVGGRNEMQIKQRVLNCHQYAQCRNWDGEYKCVCDIGYTGDGEKECTGSPCTVTTTHSSCGSTTQLRGDCTFESDFVSKCTYSVTTQSRGGVIKASSIIKGKLVLLEAGKSVDECVQIQNQGPSVIIRDNVCERCTVDFVRNIVSGDTCSGM</sequence>
<organism evidence="5 6">
    <name type="scientific">Pinctada imbricata</name>
    <name type="common">Atlantic pearl-oyster</name>
    <name type="synonym">Pinctada martensii</name>
    <dbReference type="NCBI Taxonomy" id="66713"/>
    <lineage>
        <taxon>Eukaryota</taxon>
        <taxon>Metazoa</taxon>
        <taxon>Spiralia</taxon>
        <taxon>Lophotrochozoa</taxon>
        <taxon>Mollusca</taxon>
        <taxon>Bivalvia</taxon>
        <taxon>Autobranchia</taxon>
        <taxon>Pteriomorphia</taxon>
        <taxon>Pterioida</taxon>
        <taxon>Pterioidea</taxon>
        <taxon>Pteriidae</taxon>
        <taxon>Pinctada</taxon>
    </lineage>
</organism>
<dbReference type="Pfam" id="PF01826">
    <property type="entry name" value="TIL"/>
    <property type="match status" value="4"/>
</dbReference>
<dbReference type="GO" id="GO:0005615">
    <property type="term" value="C:extracellular space"/>
    <property type="evidence" value="ECO:0007669"/>
    <property type="project" value="TreeGrafter"/>
</dbReference>
<dbReference type="InterPro" id="IPR001846">
    <property type="entry name" value="VWF_type-D"/>
</dbReference>
<dbReference type="FunFam" id="2.10.25.10:FF:000055">
    <property type="entry name" value="alpha-tectorin isoform X1"/>
    <property type="match status" value="1"/>
</dbReference>
<keyword evidence="2" id="KW-1015">Disulfide bond</keyword>
<dbReference type="SMART" id="SM00832">
    <property type="entry name" value="C8"/>
    <property type="match status" value="2"/>
</dbReference>
<dbReference type="InterPro" id="IPR036084">
    <property type="entry name" value="Ser_inhib-like_sf"/>
</dbReference>